<evidence type="ECO:0000259" key="8">
    <source>
        <dbReference type="Pfam" id="PF12832"/>
    </source>
</evidence>
<dbReference type="InterPro" id="IPR024989">
    <property type="entry name" value="MFS_assoc_dom"/>
</dbReference>
<dbReference type="GeneID" id="106473527"/>
<protein>
    <submittedName>
        <fullName evidence="10">Uncharacterized protein LOC106473527</fullName>
    </submittedName>
</protein>
<feature type="transmembrane region" description="Helical" evidence="7">
    <location>
        <begin position="334"/>
        <end position="354"/>
    </location>
</feature>
<keyword evidence="5 7" id="KW-0472">Membrane</keyword>
<feature type="region of interest" description="Disordered" evidence="6">
    <location>
        <begin position="604"/>
        <end position="672"/>
    </location>
</feature>
<feature type="transmembrane region" description="Helical" evidence="7">
    <location>
        <begin position="366"/>
        <end position="388"/>
    </location>
</feature>
<feature type="transmembrane region" description="Helical" evidence="7">
    <location>
        <begin position="293"/>
        <end position="314"/>
    </location>
</feature>
<dbReference type="PANTHER" id="PTHR16172:SF41">
    <property type="entry name" value="MAJOR FACILITATOR SUPERFAMILY DOMAIN-CONTAINING PROTEIN 6-LIKE"/>
    <property type="match status" value="1"/>
</dbReference>
<feature type="transmembrane region" description="Helical" evidence="7">
    <location>
        <begin position="59"/>
        <end position="79"/>
    </location>
</feature>
<dbReference type="InterPro" id="IPR036259">
    <property type="entry name" value="MFS_trans_sf"/>
</dbReference>
<feature type="transmembrane region" description="Helical" evidence="7">
    <location>
        <begin position="440"/>
        <end position="459"/>
    </location>
</feature>
<dbReference type="Proteomes" id="UP000694941">
    <property type="component" value="Unplaced"/>
</dbReference>
<feature type="transmembrane region" description="Helical" evidence="7">
    <location>
        <begin position="563"/>
        <end position="586"/>
    </location>
</feature>
<evidence type="ECO:0000256" key="7">
    <source>
        <dbReference type="SAM" id="Phobius"/>
    </source>
</evidence>
<feature type="transmembrane region" description="Helical" evidence="7">
    <location>
        <begin position="22"/>
        <end position="44"/>
    </location>
</feature>
<keyword evidence="9" id="KW-1185">Reference proteome</keyword>
<feature type="transmembrane region" description="Helical" evidence="7">
    <location>
        <begin position="86"/>
        <end position="107"/>
    </location>
</feature>
<feature type="domain" description="Major facilitator superfamily associated" evidence="8">
    <location>
        <begin position="24"/>
        <end position="565"/>
    </location>
</feature>
<feature type="compositionally biased region" description="Basic and acidic residues" evidence="6">
    <location>
        <begin position="604"/>
        <end position="617"/>
    </location>
</feature>
<proteinExistence type="inferred from homology"/>
<accession>A0ABM1BVU5</accession>
<dbReference type="RefSeq" id="XP_013789663.2">
    <property type="nucleotide sequence ID" value="XM_013934209.2"/>
</dbReference>
<sequence length="672" mass="75101">MSEGRCTVSTSLRINRKQAKRALIPLKIILFCWYGAAACLLPYLTIHMKQIGISLSETALMYTVLPAAQVVGPLLASLVADKMGHYTPVLLIALIVTSLTSTGLLFVPPAPPSHEQPPSLHLLCGPSFGSPQIIVDKCWEYGACDRIGYNTTLAVHFLDCLVECRTSGWEKALESMNSADLCFNDHLGQVCHLVEVNNTLSENFTFGVHLAEPVFNAVGPSCIYSVMAVEWHNRLFHEVTCPIIMQEFENTDNCTLRCMFDELEVPENSTITSDHIFSDKKCELNKGRRMLTLWVYFILRVLFQIFLAICFSLLDATTLVMVGQYKEHYGQQRFWAILATAVFSPISGILIDLVSDKNGYPDYCPAFYLFNGFTLLTALITWVLDIPVALPAKNVMKNFKKLFHLREVVAFLVVVLSLGMIWGFIESFLFWYLLDLGSSKYLLGLTLTTGAIIGLPFLHNYSWLIKKIGRVNILIFAFLIYCIRCFGYSYINSPWWCLLFEAMEAFTYHLMWGAVSTYSAALAPKGLLATVQRCVGSLHYGLGKGAGSLVGGHIMSAIGARLAFRYIGIGAGIVGLLYGMLYYCFLSRFHEKEEEKKRKIEAELKASKRPEENEDKGTQTSSTPTDRKFHVITTSPDTGALSVQPELADIDEEEEENTTMVKDSQMGRNGNS</sequence>
<organism evidence="9 10">
    <name type="scientific">Limulus polyphemus</name>
    <name type="common">Atlantic horseshoe crab</name>
    <dbReference type="NCBI Taxonomy" id="6850"/>
    <lineage>
        <taxon>Eukaryota</taxon>
        <taxon>Metazoa</taxon>
        <taxon>Ecdysozoa</taxon>
        <taxon>Arthropoda</taxon>
        <taxon>Chelicerata</taxon>
        <taxon>Merostomata</taxon>
        <taxon>Xiphosura</taxon>
        <taxon>Limulidae</taxon>
        <taxon>Limulus</taxon>
    </lineage>
</organism>
<evidence type="ECO:0000313" key="9">
    <source>
        <dbReference type="Proteomes" id="UP000694941"/>
    </source>
</evidence>
<keyword evidence="3 7" id="KW-0812">Transmembrane</keyword>
<evidence type="ECO:0000313" key="10">
    <source>
        <dbReference type="RefSeq" id="XP_013789663.2"/>
    </source>
</evidence>
<feature type="compositionally biased region" description="Acidic residues" evidence="6">
    <location>
        <begin position="648"/>
        <end position="657"/>
    </location>
</feature>
<gene>
    <name evidence="10" type="primary">LOC106473527</name>
</gene>
<name>A0ABM1BVU5_LIMPO</name>
<dbReference type="PANTHER" id="PTHR16172">
    <property type="entry name" value="MAJOR FACILITATOR SUPERFAMILY DOMAIN-CONTAINING PROTEIN 6-LIKE"/>
    <property type="match status" value="1"/>
</dbReference>
<dbReference type="InterPro" id="IPR051717">
    <property type="entry name" value="MFS_MFSD6"/>
</dbReference>
<evidence type="ECO:0000256" key="5">
    <source>
        <dbReference type="ARBA" id="ARBA00023136"/>
    </source>
</evidence>
<feature type="compositionally biased region" description="Polar residues" evidence="6">
    <location>
        <begin position="658"/>
        <end position="672"/>
    </location>
</feature>
<comment type="subcellular location">
    <subcellularLocation>
        <location evidence="1">Membrane</location>
        <topology evidence="1">Multi-pass membrane protein</topology>
    </subcellularLocation>
</comment>
<comment type="similarity">
    <text evidence="2">Belongs to the major facilitator superfamily. MFSD6 family.</text>
</comment>
<feature type="transmembrane region" description="Helical" evidence="7">
    <location>
        <begin position="409"/>
        <end position="434"/>
    </location>
</feature>
<dbReference type="SUPFAM" id="SSF103473">
    <property type="entry name" value="MFS general substrate transporter"/>
    <property type="match status" value="1"/>
</dbReference>
<dbReference type="Pfam" id="PF12832">
    <property type="entry name" value="MFS_1_like"/>
    <property type="match status" value="1"/>
</dbReference>
<keyword evidence="4 7" id="KW-1133">Transmembrane helix</keyword>
<reference evidence="10" key="1">
    <citation type="submission" date="2025-08" db="UniProtKB">
        <authorList>
            <consortium name="RefSeq"/>
        </authorList>
    </citation>
    <scope>IDENTIFICATION</scope>
    <source>
        <tissue evidence="10">Muscle</tissue>
    </source>
</reference>
<evidence type="ECO:0000256" key="6">
    <source>
        <dbReference type="SAM" id="MobiDB-lite"/>
    </source>
</evidence>
<evidence type="ECO:0000256" key="3">
    <source>
        <dbReference type="ARBA" id="ARBA00022692"/>
    </source>
</evidence>
<evidence type="ECO:0000256" key="4">
    <source>
        <dbReference type="ARBA" id="ARBA00022989"/>
    </source>
</evidence>
<evidence type="ECO:0000256" key="1">
    <source>
        <dbReference type="ARBA" id="ARBA00004141"/>
    </source>
</evidence>
<dbReference type="Gene3D" id="1.20.1250.20">
    <property type="entry name" value="MFS general substrate transporter like domains"/>
    <property type="match status" value="3"/>
</dbReference>
<feature type="transmembrane region" description="Helical" evidence="7">
    <location>
        <begin position="471"/>
        <end position="491"/>
    </location>
</feature>
<evidence type="ECO:0000256" key="2">
    <source>
        <dbReference type="ARBA" id="ARBA00005241"/>
    </source>
</evidence>